<evidence type="ECO:0000313" key="2">
    <source>
        <dbReference type="Proteomes" id="UP000054359"/>
    </source>
</evidence>
<dbReference type="Proteomes" id="UP000054359">
    <property type="component" value="Unassembled WGS sequence"/>
</dbReference>
<dbReference type="EMBL" id="KK112081">
    <property type="protein sequence ID" value="KFM56689.1"/>
    <property type="molecule type" value="Genomic_DNA"/>
</dbReference>
<evidence type="ECO:0000313" key="1">
    <source>
        <dbReference type="EMBL" id="KFM56689.1"/>
    </source>
</evidence>
<organism evidence="1 2">
    <name type="scientific">Stegodyphus mimosarum</name>
    <name type="common">African social velvet spider</name>
    <dbReference type="NCBI Taxonomy" id="407821"/>
    <lineage>
        <taxon>Eukaryota</taxon>
        <taxon>Metazoa</taxon>
        <taxon>Ecdysozoa</taxon>
        <taxon>Arthropoda</taxon>
        <taxon>Chelicerata</taxon>
        <taxon>Arachnida</taxon>
        <taxon>Araneae</taxon>
        <taxon>Araneomorphae</taxon>
        <taxon>Entelegynae</taxon>
        <taxon>Eresoidea</taxon>
        <taxon>Eresidae</taxon>
        <taxon>Stegodyphus</taxon>
    </lineage>
</organism>
<dbReference type="AlphaFoldDB" id="A0A087SV00"/>
<protein>
    <submittedName>
        <fullName evidence="1">Uncharacterized protein</fullName>
    </submittedName>
</protein>
<name>A0A087SV00_STEMI</name>
<keyword evidence="2" id="KW-1185">Reference proteome</keyword>
<gene>
    <name evidence="1" type="ORF">X975_15445</name>
</gene>
<feature type="non-terminal residue" evidence="1">
    <location>
        <position position="67"/>
    </location>
</feature>
<proteinExistence type="predicted"/>
<sequence length="67" mass="7926">MLKGKCTYKEDYLKECKFIRKGRHVEEVECTVCISFISIRLGGRADIKDHLAYRVEKAYLQHINCKF</sequence>
<accession>A0A087SV00</accession>
<reference evidence="1 2" key="1">
    <citation type="submission" date="2013-11" db="EMBL/GenBank/DDBJ databases">
        <title>Genome sequencing of Stegodyphus mimosarum.</title>
        <authorList>
            <person name="Bechsgaard J."/>
        </authorList>
    </citation>
    <scope>NUCLEOTIDE SEQUENCE [LARGE SCALE GENOMIC DNA]</scope>
</reference>